<sequence>MPQDTEPHHLVKCIIKHYRVADVLRDPRGPLPAGYRLDELVFLVCYVNGSDGKPVKDDAYMPYDAVAGSRHFKQYAEHFLTPCVGRVIGIHSQTNKEVISFADSETVRHKHEEYMGKLNQQLKRKSHPQSQVEANPDQHTAKKLRHSDGAPSIKSKFVIAEWNERLALAGQKGNANLPEAASAHFKTLGNSSSKSYLTTKSVSTDRKTPEPQKRDAEHNSPKAVISMEVFPYAIRKDNRFSPSPSHSESGESINSSASFESAPLDFIDSFGADEPTEKWNWRCCLM</sequence>
<dbReference type="WBParaSite" id="Pan_g10596.t1">
    <property type="protein sequence ID" value="Pan_g10596.t1"/>
    <property type="gene ID" value="Pan_g10596"/>
</dbReference>
<evidence type="ECO:0000313" key="2">
    <source>
        <dbReference type="Proteomes" id="UP000492821"/>
    </source>
</evidence>
<feature type="compositionally biased region" description="Low complexity" evidence="1">
    <location>
        <begin position="241"/>
        <end position="256"/>
    </location>
</feature>
<organism evidence="2 3">
    <name type="scientific">Panagrellus redivivus</name>
    <name type="common">Microworm</name>
    <dbReference type="NCBI Taxonomy" id="6233"/>
    <lineage>
        <taxon>Eukaryota</taxon>
        <taxon>Metazoa</taxon>
        <taxon>Ecdysozoa</taxon>
        <taxon>Nematoda</taxon>
        <taxon>Chromadorea</taxon>
        <taxon>Rhabditida</taxon>
        <taxon>Tylenchina</taxon>
        <taxon>Panagrolaimomorpha</taxon>
        <taxon>Panagrolaimoidea</taxon>
        <taxon>Panagrolaimidae</taxon>
        <taxon>Panagrellus</taxon>
    </lineage>
</organism>
<feature type="region of interest" description="Disordered" evidence="1">
    <location>
        <begin position="237"/>
        <end position="256"/>
    </location>
</feature>
<protein>
    <submittedName>
        <fullName evidence="3">DUF4708 domain-containing protein</fullName>
    </submittedName>
</protein>
<keyword evidence="2" id="KW-1185">Reference proteome</keyword>
<evidence type="ECO:0000313" key="3">
    <source>
        <dbReference type="WBParaSite" id="Pan_g10596.t1"/>
    </source>
</evidence>
<dbReference type="AlphaFoldDB" id="A0A7E4ZQ75"/>
<evidence type="ECO:0000256" key="1">
    <source>
        <dbReference type="SAM" id="MobiDB-lite"/>
    </source>
</evidence>
<feature type="region of interest" description="Disordered" evidence="1">
    <location>
        <begin position="190"/>
        <end position="222"/>
    </location>
</feature>
<feature type="region of interest" description="Disordered" evidence="1">
    <location>
        <begin position="120"/>
        <end position="149"/>
    </location>
</feature>
<feature type="compositionally biased region" description="Polar residues" evidence="1">
    <location>
        <begin position="190"/>
        <end position="202"/>
    </location>
</feature>
<dbReference type="Proteomes" id="UP000492821">
    <property type="component" value="Unassembled WGS sequence"/>
</dbReference>
<reference evidence="3" key="2">
    <citation type="submission" date="2020-10" db="UniProtKB">
        <authorList>
            <consortium name="WormBaseParasite"/>
        </authorList>
    </citation>
    <scope>IDENTIFICATION</scope>
</reference>
<reference evidence="2" key="1">
    <citation type="journal article" date="2013" name="Genetics">
        <title>The draft genome and transcriptome of Panagrellus redivivus are shaped by the harsh demands of a free-living lifestyle.</title>
        <authorList>
            <person name="Srinivasan J."/>
            <person name="Dillman A.R."/>
            <person name="Macchietto M.G."/>
            <person name="Heikkinen L."/>
            <person name="Lakso M."/>
            <person name="Fracchia K.M."/>
            <person name="Antoshechkin I."/>
            <person name="Mortazavi A."/>
            <person name="Wong G."/>
            <person name="Sternberg P.W."/>
        </authorList>
    </citation>
    <scope>NUCLEOTIDE SEQUENCE [LARGE SCALE GENOMIC DNA]</scope>
    <source>
        <strain evidence="2">MT8872</strain>
    </source>
</reference>
<proteinExistence type="predicted"/>
<name>A0A7E4ZQ75_PANRE</name>
<feature type="compositionally biased region" description="Basic and acidic residues" evidence="1">
    <location>
        <begin position="203"/>
        <end position="220"/>
    </location>
</feature>
<accession>A0A7E4ZQ75</accession>